<protein>
    <submittedName>
        <fullName evidence="3">Myotubularin-related protein like</fullName>
    </submittedName>
</protein>
<dbReference type="InParanoid" id="A0A2R6RL25"/>
<proteinExistence type="predicted"/>
<organism evidence="3 4">
    <name type="scientific">Actinidia chinensis var. chinensis</name>
    <name type="common">Chinese soft-hair kiwi</name>
    <dbReference type="NCBI Taxonomy" id="1590841"/>
    <lineage>
        <taxon>Eukaryota</taxon>
        <taxon>Viridiplantae</taxon>
        <taxon>Streptophyta</taxon>
        <taxon>Embryophyta</taxon>
        <taxon>Tracheophyta</taxon>
        <taxon>Spermatophyta</taxon>
        <taxon>Magnoliopsida</taxon>
        <taxon>eudicotyledons</taxon>
        <taxon>Gunneridae</taxon>
        <taxon>Pentapetalae</taxon>
        <taxon>asterids</taxon>
        <taxon>Ericales</taxon>
        <taxon>Actinidiaceae</taxon>
        <taxon>Actinidia</taxon>
    </lineage>
</organism>
<comment type="caution">
    <text evidence="3">The sequence shown here is derived from an EMBL/GenBank/DDBJ whole genome shotgun (WGS) entry which is preliminary data.</text>
</comment>
<accession>A0A2R6RL25</accession>
<dbReference type="OrthoDB" id="1936010at2759"/>
<dbReference type="EMBL" id="NKQK01000005">
    <property type="protein sequence ID" value="PSS30720.1"/>
    <property type="molecule type" value="Genomic_DNA"/>
</dbReference>
<feature type="signal peptide" evidence="2">
    <location>
        <begin position="1"/>
        <end position="28"/>
    </location>
</feature>
<dbReference type="Proteomes" id="UP000241394">
    <property type="component" value="Chromosome LG5"/>
</dbReference>
<dbReference type="OMA" id="FWASEAR"/>
<evidence type="ECO:0000313" key="4">
    <source>
        <dbReference type="Proteomes" id="UP000241394"/>
    </source>
</evidence>
<gene>
    <name evidence="3" type="ORF">CEY00_Acc06005</name>
</gene>
<keyword evidence="4" id="KW-1185">Reference proteome</keyword>
<dbReference type="GO" id="GO:0050793">
    <property type="term" value="P:regulation of developmental process"/>
    <property type="evidence" value="ECO:0007669"/>
    <property type="project" value="InterPro"/>
</dbReference>
<dbReference type="GO" id="GO:0045087">
    <property type="term" value="P:innate immune response"/>
    <property type="evidence" value="ECO:0007669"/>
    <property type="project" value="InterPro"/>
</dbReference>
<name>A0A2R6RL25_ACTCC</name>
<sequence length="87" mass="8973">MARAIINSLNFCLLILVISSILVSPSQARPINGHHFKGISIGAVIKDSGPSPGGGNHRFINAQTLGGIKDSGPSPGLEHKVVTGTHP</sequence>
<evidence type="ECO:0000313" key="3">
    <source>
        <dbReference type="EMBL" id="PSS30720.1"/>
    </source>
</evidence>
<dbReference type="STRING" id="1590841.A0A2R6RL25"/>
<reference evidence="4" key="2">
    <citation type="journal article" date="2018" name="BMC Genomics">
        <title>A manually annotated Actinidia chinensis var. chinensis (kiwifruit) genome highlights the challenges associated with draft genomes and gene prediction in plants.</title>
        <authorList>
            <person name="Pilkington S.M."/>
            <person name="Crowhurst R."/>
            <person name="Hilario E."/>
            <person name="Nardozza S."/>
            <person name="Fraser L."/>
            <person name="Peng Y."/>
            <person name="Gunaseelan K."/>
            <person name="Simpson R."/>
            <person name="Tahir J."/>
            <person name="Deroles S.C."/>
            <person name="Templeton K."/>
            <person name="Luo Z."/>
            <person name="Davy M."/>
            <person name="Cheng C."/>
            <person name="McNeilage M."/>
            <person name="Scaglione D."/>
            <person name="Liu Y."/>
            <person name="Zhang Q."/>
            <person name="Datson P."/>
            <person name="De Silva N."/>
            <person name="Gardiner S.E."/>
            <person name="Bassett H."/>
            <person name="Chagne D."/>
            <person name="McCallum J."/>
            <person name="Dzierzon H."/>
            <person name="Deng C."/>
            <person name="Wang Y.Y."/>
            <person name="Barron L."/>
            <person name="Manako K."/>
            <person name="Bowen J."/>
            <person name="Foster T.M."/>
            <person name="Erridge Z.A."/>
            <person name="Tiffin H."/>
            <person name="Waite C.N."/>
            <person name="Davies K.M."/>
            <person name="Grierson E.P."/>
            <person name="Laing W.A."/>
            <person name="Kirk R."/>
            <person name="Chen X."/>
            <person name="Wood M."/>
            <person name="Montefiori M."/>
            <person name="Brummell D.A."/>
            <person name="Schwinn K.E."/>
            <person name="Catanach A."/>
            <person name="Fullerton C."/>
            <person name="Li D."/>
            <person name="Meiyalaghan S."/>
            <person name="Nieuwenhuizen N."/>
            <person name="Read N."/>
            <person name="Prakash R."/>
            <person name="Hunter D."/>
            <person name="Zhang H."/>
            <person name="McKenzie M."/>
            <person name="Knabel M."/>
            <person name="Harris A."/>
            <person name="Allan A.C."/>
            <person name="Gleave A."/>
            <person name="Chen A."/>
            <person name="Janssen B.J."/>
            <person name="Plunkett B."/>
            <person name="Ampomah-Dwamena C."/>
            <person name="Voogd C."/>
            <person name="Leif D."/>
            <person name="Lafferty D."/>
            <person name="Souleyre E.J.F."/>
            <person name="Varkonyi-Gasic E."/>
            <person name="Gambi F."/>
            <person name="Hanley J."/>
            <person name="Yao J.L."/>
            <person name="Cheung J."/>
            <person name="David K.M."/>
            <person name="Warren B."/>
            <person name="Marsh K."/>
            <person name="Snowden K.C."/>
            <person name="Lin-Wang K."/>
            <person name="Brian L."/>
            <person name="Martinez-Sanchez M."/>
            <person name="Wang M."/>
            <person name="Ileperuma N."/>
            <person name="Macnee N."/>
            <person name="Campin R."/>
            <person name="McAtee P."/>
            <person name="Drummond R.S.M."/>
            <person name="Espley R.V."/>
            <person name="Ireland H.S."/>
            <person name="Wu R."/>
            <person name="Atkinson R.G."/>
            <person name="Karunairetnam S."/>
            <person name="Bulley S."/>
            <person name="Chunkath S."/>
            <person name="Hanley Z."/>
            <person name="Storey R."/>
            <person name="Thrimawithana A.H."/>
            <person name="Thomson S."/>
            <person name="David C."/>
            <person name="Testolin R."/>
            <person name="Huang H."/>
            <person name="Hellens R.P."/>
            <person name="Schaffer R.J."/>
        </authorList>
    </citation>
    <scope>NUCLEOTIDE SEQUENCE [LARGE SCALE GENOMIC DNA]</scope>
    <source>
        <strain evidence="4">cv. Red5</strain>
    </source>
</reference>
<reference evidence="3 4" key="1">
    <citation type="submission" date="2017-07" db="EMBL/GenBank/DDBJ databases">
        <title>An improved, manually edited Actinidia chinensis var. chinensis (kiwifruit) genome highlights the challenges associated with draft genomes and gene prediction in plants.</title>
        <authorList>
            <person name="Pilkington S."/>
            <person name="Crowhurst R."/>
            <person name="Hilario E."/>
            <person name="Nardozza S."/>
            <person name="Fraser L."/>
            <person name="Peng Y."/>
            <person name="Gunaseelan K."/>
            <person name="Simpson R."/>
            <person name="Tahir J."/>
            <person name="Deroles S."/>
            <person name="Templeton K."/>
            <person name="Luo Z."/>
            <person name="Davy M."/>
            <person name="Cheng C."/>
            <person name="Mcneilage M."/>
            <person name="Scaglione D."/>
            <person name="Liu Y."/>
            <person name="Zhang Q."/>
            <person name="Datson P."/>
            <person name="De Silva N."/>
            <person name="Gardiner S."/>
            <person name="Bassett H."/>
            <person name="Chagne D."/>
            <person name="Mccallum J."/>
            <person name="Dzierzon H."/>
            <person name="Deng C."/>
            <person name="Wang Y.-Y."/>
            <person name="Barron N."/>
            <person name="Manako K."/>
            <person name="Bowen J."/>
            <person name="Foster T."/>
            <person name="Erridge Z."/>
            <person name="Tiffin H."/>
            <person name="Waite C."/>
            <person name="Davies K."/>
            <person name="Grierson E."/>
            <person name="Laing W."/>
            <person name="Kirk R."/>
            <person name="Chen X."/>
            <person name="Wood M."/>
            <person name="Montefiori M."/>
            <person name="Brummell D."/>
            <person name="Schwinn K."/>
            <person name="Catanach A."/>
            <person name="Fullerton C."/>
            <person name="Li D."/>
            <person name="Meiyalaghan S."/>
            <person name="Nieuwenhuizen N."/>
            <person name="Read N."/>
            <person name="Prakash R."/>
            <person name="Hunter D."/>
            <person name="Zhang H."/>
            <person name="Mckenzie M."/>
            <person name="Knabel M."/>
            <person name="Harris A."/>
            <person name="Allan A."/>
            <person name="Chen A."/>
            <person name="Janssen B."/>
            <person name="Plunkett B."/>
            <person name="Dwamena C."/>
            <person name="Voogd C."/>
            <person name="Leif D."/>
            <person name="Lafferty D."/>
            <person name="Souleyre E."/>
            <person name="Varkonyi-Gasic E."/>
            <person name="Gambi F."/>
            <person name="Hanley J."/>
            <person name="Yao J.-L."/>
            <person name="Cheung J."/>
            <person name="David K."/>
            <person name="Warren B."/>
            <person name="Marsh K."/>
            <person name="Snowden K."/>
            <person name="Lin-Wang K."/>
            <person name="Brian L."/>
            <person name="Martinez-Sanchez M."/>
            <person name="Wang M."/>
            <person name="Ileperuma N."/>
            <person name="Macnee N."/>
            <person name="Campin R."/>
            <person name="Mcatee P."/>
            <person name="Drummond R."/>
            <person name="Espley R."/>
            <person name="Ireland H."/>
            <person name="Wu R."/>
            <person name="Atkinson R."/>
            <person name="Karunairetnam S."/>
            <person name="Bulley S."/>
            <person name="Chunkath S."/>
            <person name="Hanley Z."/>
            <person name="Storey R."/>
            <person name="Thrimawithana A."/>
            <person name="Thomson S."/>
            <person name="David C."/>
            <person name="Testolin R."/>
        </authorList>
    </citation>
    <scope>NUCLEOTIDE SEQUENCE [LARGE SCALE GENOMIC DNA]</scope>
    <source>
        <strain evidence="4">cv. Red5</strain>
        <tissue evidence="3">Young leaf</tissue>
    </source>
</reference>
<dbReference type="Gramene" id="PSS30720">
    <property type="protein sequence ID" value="PSS30720"/>
    <property type="gene ID" value="CEY00_Acc06005"/>
</dbReference>
<dbReference type="PANTHER" id="PTHR34663">
    <property type="entry name" value="OS06G0637400 PROTEIN"/>
    <property type="match status" value="1"/>
</dbReference>
<keyword evidence="2" id="KW-0732">Signal</keyword>
<feature type="region of interest" description="Disordered" evidence="1">
    <location>
        <begin position="66"/>
        <end position="87"/>
    </location>
</feature>
<dbReference type="PANTHER" id="PTHR34663:SF9">
    <property type="entry name" value="OS06G0637400 PROTEIN"/>
    <property type="match status" value="1"/>
</dbReference>
<dbReference type="InterPro" id="IPR044700">
    <property type="entry name" value="PIP2/PIPL1"/>
</dbReference>
<feature type="chain" id="PRO_5015326514" evidence="2">
    <location>
        <begin position="29"/>
        <end position="87"/>
    </location>
</feature>
<evidence type="ECO:0000256" key="2">
    <source>
        <dbReference type="SAM" id="SignalP"/>
    </source>
</evidence>
<evidence type="ECO:0000256" key="1">
    <source>
        <dbReference type="SAM" id="MobiDB-lite"/>
    </source>
</evidence>
<dbReference type="AlphaFoldDB" id="A0A2R6RL25"/>